<name>A0A4C1WAG6_EUMVA</name>
<comment type="caution">
    <text evidence="2">The sequence shown here is derived from an EMBL/GenBank/DDBJ whole genome shotgun (WGS) entry which is preliminary data.</text>
</comment>
<evidence type="ECO:0000313" key="3">
    <source>
        <dbReference type="Proteomes" id="UP000299102"/>
    </source>
</evidence>
<evidence type="ECO:0000313" key="2">
    <source>
        <dbReference type="EMBL" id="GBP48031.1"/>
    </source>
</evidence>
<sequence>MYHLLKKIALAVSPPHSTGQSAERTSQVTPSGGARVGPPAYKYIDICKTCDAILKMGLNTRGAAARPVACDVTHTSRATSQAPCDAHIVKSCDTIITLY</sequence>
<proteinExistence type="predicted"/>
<dbReference type="Proteomes" id="UP000299102">
    <property type="component" value="Unassembled WGS sequence"/>
</dbReference>
<organism evidence="2 3">
    <name type="scientific">Eumeta variegata</name>
    <name type="common">Bagworm moth</name>
    <name type="synonym">Eumeta japonica</name>
    <dbReference type="NCBI Taxonomy" id="151549"/>
    <lineage>
        <taxon>Eukaryota</taxon>
        <taxon>Metazoa</taxon>
        <taxon>Ecdysozoa</taxon>
        <taxon>Arthropoda</taxon>
        <taxon>Hexapoda</taxon>
        <taxon>Insecta</taxon>
        <taxon>Pterygota</taxon>
        <taxon>Neoptera</taxon>
        <taxon>Endopterygota</taxon>
        <taxon>Lepidoptera</taxon>
        <taxon>Glossata</taxon>
        <taxon>Ditrysia</taxon>
        <taxon>Tineoidea</taxon>
        <taxon>Psychidae</taxon>
        <taxon>Oiketicinae</taxon>
        <taxon>Eumeta</taxon>
    </lineage>
</organism>
<keyword evidence="3" id="KW-1185">Reference proteome</keyword>
<dbReference type="EMBL" id="BGZK01000515">
    <property type="protein sequence ID" value="GBP48031.1"/>
    <property type="molecule type" value="Genomic_DNA"/>
</dbReference>
<protein>
    <submittedName>
        <fullName evidence="2">Uncharacterized protein</fullName>
    </submittedName>
</protein>
<accession>A0A4C1WAG6</accession>
<evidence type="ECO:0000256" key="1">
    <source>
        <dbReference type="SAM" id="MobiDB-lite"/>
    </source>
</evidence>
<feature type="region of interest" description="Disordered" evidence="1">
    <location>
        <begin position="14"/>
        <end position="33"/>
    </location>
</feature>
<gene>
    <name evidence="2" type="ORF">EVAR_83734_1</name>
</gene>
<reference evidence="2 3" key="1">
    <citation type="journal article" date="2019" name="Commun. Biol.">
        <title>The bagworm genome reveals a unique fibroin gene that provides high tensile strength.</title>
        <authorList>
            <person name="Kono N."/>
            <person name="Nakamura H."/>
            <person name="Ohtoshi R."/>
            <person name="Tomita M."/>
            <person name="Numata K."/>
            <person name="Arakawa K."/>
        </authorList>
    </citation>
    <scope>NUCLEOTIDE SEQUENCE [LARGE SCALE GENOMIC DNA]</scope>
</reference>
<feature type="compositionally biased region" description="Polar residues" evidence="1">
    <location>
        <begin position="15"/>
        <end position="30"/>
    </location>
</feature>
<dbReference type="AlphaFoldDB" id="A0A4C1WAG6"/>